<reference evidence="1" key="1">
    <citation type="submission" date="2020-08" db="EMBL/GenBank/DDBJ databases">
        <title>Genome public.</title>
        <authorList>
            <person name="Liu C."/>
            <person name="Sun Q."/>
        </authorList>
    </citation>
    <scope>NUCLEOTIDE SEQUENCE</scope>
    <source>
        <strain evidence="1">NSJ-54</strain>
    </source>
</reference>
<organism evidence="1 2">
    <name type="scientific">Zongyangia hominis</name>
    <dbReference type="NCBI Taxonomy" id="2763677"/>
    <lineage>
        <taxon>Bacteria</taxon>
        <taxon>Bacillati</taxon>
        <taxon>Bacillota</taxon>
        <taxon>Clostridia</taxon>
        <taxon>Eubacteriales</taxon>
        <taxon>Oscillospiraceae</taxon>
        <taxon>Zongyangia</taxon>
    </lineage>
</organism>
<evidence type="ECO:0000313" key="1">
    <source>
        <dbReference type="EMBL" id="MBC8570526.1"/>
    </source>
</evidence>
<keyword evidence="2" id="KW-1185">Reference proteome</keyword>
<gene>
    <name evidence="1" type="ORF">H8709_06735</name>
</gene>
<sequence length="190" mass="21404">MSGMMARMGSALRPLGLYDLREGSFVARELRCYAAALDAVDDALDALLREGFVQTASETGISRMEAITSSRQSADMPIEKRREMLLYRFAHRPDDFSPEGMKNGLRAIGLDATLVELLAQEQLVLSDSSAMADLSQYLRVRREAGQLLPAHLEVLFDMGTLTWAVFEGKNHTWSQWNNLALNWMELEIYQ</sequence>
<comment type="caution">
    <text evidence="1">The sequence shown here is derived from an EMBL/GenBank/DDBJ whole genome shotgun (WGS) entry which is preliminary data.</text>
</comment>
<protein>
    <submittedName>
        <fullName evidence="1">Uncharacterized protein</fullName>
    </submittedName>
</protein>
<dbReference type="Proteomes" id="UP000660861">
    <property type="component" value="Unassembled WGS sequence"/>
</dbReference>
<dbReference type="RefSeq" id="WP_262397627.1">
    <property type="nucleotide sequence ID" value="NZ_JACRTC010000004.1"/>
</dbReference>
<proteinExistence type="predicted"/>
<evidence type="ECO:0000313" key="2">
    <source>
        <dbReference type="Proteomes" id="UP000660861"/>
    </source>
</evidence>
<dbReference type="EMBL" id="JACRTC010000004">
    <property type="protein sequence ID" value="MBC8570526.1"/>
    <property type="molecule type" value="Genomic_DNA"/>
</dbReference>
<accession>A0A926IAS9</accession>
<dbReference type="AlphaFoldDB" id="A0A926IAS9"/>
<name>A0A926IAS9_9FIRM</name>